<comment type="caution">
    <text evidence="5">The sequence shown here is derived from an EMBL/GenBank/DDBJ whole genome shotgun (WGS) entry which is preliminary data.</text>
</comment>
<dbReference type="PANTHER" id="PTHR32308:SF10">
    <property type="entry name" value="CITRATE LYASE SUBUNIT BETA"/>
    <property type="match status" value="1"/>
</dbReference>
<organism evidence="5 6">
    <name type="scientific">Lysinibacillus odysseyi 34hs-1 = NBRC 100172</name>
    <dbReference type="NCBI Taxonomy" id="1220589"/>
    <lineage>
        <taxon>Bacteria</taxon>
        <taxon>Bacillati</taxon>
        <taxon>Bacillota</taxon>
        <taxon>Bacilli</taxon>
        <taxon>Bacillales</taxon>
        <taxon>Bacillaceae</taxon>
        <taxon>Lysinibacillus</taxon>
    </lineage>
</organism>
<gene>
    <name evidence="5" type="ORF">CD32_07850</name>
</gene>
<dbReference type="AlphaFoldDB" id="A0A0A3ILW0"/>
<dbReference type="InterPro" id="IPR040442">
    <property type="entry name" value="Pyrv_kinase-like_dom_sf"/>
</dbReference>
<accession>A0A0A3ILW0</accession>
<dbReference type="Pfam" id="PF15617">
    <property type="entry name" value="C-C_Bond_Lyase"/>
    <property type="match status" value="1"/>
</dbReference>
<name>A0A0A3ILW0_9BACI</name>
<proteinExistence type="predicted"/>
<sequence length="375" mass="42680">MRFFMGLPHEELASIFYKQPTLFSKNTSKEYLAYCLGATLYMPATKPRIAQDLIMKKFPNLTSVVIDLEDAVGDLHVTAALNNLYETFEVLAAAIEQGAVTHEELPLLFVRPRNPELLQEVTALLGPLQHYLTGYVFPKFSVYNADAYLGELSEQRAKGYSLYGMPILETSDILYKEKRHEALLIIREKLVQHYDAILNVRIGTTDFSGLYGIRRTLQTSLYDIVIVRDCLADILNIFGRNEHPFVLSGSVWEYFDSPAPHHYEGGSMLTKKITATTEGLIKEIQLDRLNGLIGKTIIHPTHINVVNAMHVVTHEEYLDALDVMGNQQGTVGVQKSEYANKMNEMKPHYEWARKILIRAEVYGVFHPQRQFDDLL</sequence>
<dbReference type="GO" id="GO:0003824">
    <property type="term" value="F:catalytic activity"/>
    <property type="evidence" value="ECO:0007669"/>
    <property type="project" value="InterPro"/>
</dbReference>
<dbReference type="SUPFAM" id="SSF51621">
    <property type="entry name" value="Phosphoenolpyruvate/pyruvate domain"/>
    <property type="match status" value="1"/>
</dbReference>
<dbReference type="PANTHER" id="PTHR32308">
    <property type="entry name" value="LYASE BETA SUBUNIT, PUTATIVE (AFU_ORTHOLOGUE AFUA_4G13030)-RELATED"/>
    <property type="match status" value="1"/>
</dbReference>
<keyword evidence="3 4" id="KW-0460">Magnesium</keyword>
<dbReference type="GO" id="GO:0000287">
    <property type="term" value="F:magnesium ion binding"/>
    <property type="evidence" value="ECO:0007669"/>
    <property type="project" value="TreeGrafter"/>
</dbReference>
<evidence type="ECO:0000256" key="4">
    <source>
        <dbReference type="PIRSR" id="PIRSR015582-2"/>
    </source>
</evidence>
<keyword evidence="6" id="KW-1185">Reference proteome</keyword>
<dbReference type="EMBL" id="JPVP01000053">
    <property type="protein sequence ID" value="KGR85754.1"/>
    <property type="molecule type" value="Genomic_DNA"/>
</dbReference>
<dbReference type="InterPro" id="IPR039480">
    <property type="entry name" value="C-C_Bond_Lyase-like"/>
</dbReference>
<dbReference type="PIRSF" id="PIRSF015582">
    <property type="entry name" value="Cit_lyase_B"/>
    <property type="match status" value="1"/>
</dbReference>
<dbReference type="InterPro" id="IPR015813">
    <property type="entry name" value="Pyrv/PenolPyrv_kinase-like_dom"/>
</dbReference>
<comment type="cofactor">
    <cofactor evidence="1">
        <name>Mg(2+)</name>
        <dbReference type="ChEBI" id="CHEBI:18420"/>
    </cofactor>
</comment>
<dbReference type="InterPro" id="IPR011206">
    <property type="entry name" value="Citrate_lyase_beta/mcl1/mcl2"/>
</dbReference>
<evidence type="ECO:0000256" key="1">
    <source>
        <dbReference type="ARBA" id="ARBA00001946"/>
    </source>
</evidence>
<dbReference type="GO" id="GO:0006107">
    <property type="term" value="P:oxaloacetate metabolic process"/>
    <property type="evidence" value="ECO:0007669"/>
    <property type="project" value="TreeGrafter"/>
</dbReference>
<evidence type="ECO:0000313" key="6">
    <source>
        <dbReference type="Proteomes" id="UP000030437"/>
    </source>
</evidence>
<dbReference type="RefSeq" id="WP_036153167.1">
    <property type="nucleotide sequence ID" value="NZ_AVCX01000008.1"/>
</dbReference>
<reference evidence="5 6" key="1">
    <citation type="submission" date="2014-02" db="EMBL/GenBank/DDBJ databases">
        <title>Draft genome sequence of Lysinibacillus odysseyi NBRC 100172.</title>
        <authorList>
            <person name="Zhang F."/>
            <person name="Wang G."/>
            <person name="Zhang L."/>
        </authorList>
    </citation>
    <scope>NUCLEOTIDE SEQUENCE [LARGE SCALE GENOMIC DNA]</scope>
    <source>
        <strain evidence="5 6">NBRC 100172</strain>
    </source>
</reference>
<evidence type="ECO:0000256" key="2">
    <source>
        <dbReference type="ARBA" id="ARBA00022723"/>
    </source>
</evidence>
<dbReference type="Gene3D" id="3.20.20.60">
    <property type="entry name" value="Phosphoenolpyruvate-binding domains"/>
    <property type="match status" value="1"/>
</dbReference>
<evidence type="ECO:0008006" key="7">
    <source>
        <dbReference type="Google" id="ProtNLM"/>
    </source>
</evidence>
<evidence type="ECO:0000256" key="3">
    <source>
        <dbReference type="ARBA" id="ARBA00022842"/>
    </source>
</evidence>
<protein>
    <recommendedName>
        <fullName evidence="7">Citrate lyase subunit beta</fullName>
    </recommendedName>
</protein>
<keyword evidence="2 4" id="KW-0479">Metal-binding</keyword>
<feature type="binding site" evidence="4">
    <location>
        <position position="206"/>
    </location>
    <ligand>
        <name>Mg(2+)</name>
        <dbReference type="ChEBI" id="CHEBI:18420"/>
    </ligand>
</feature>
<dbReference type="Proteomes" id="UP000030437">
    <property type="component" value="Unassembled WGS sequence"/>
</dbReference>
<dbReference type="eggNOG" id="COG2301">
    <property type="taxonomic scope" value="Bacteria"/>
</dbReference>
<dbReference type="STRING" id="1220589.CD32_07850"/>
<evidence type="ECO:0000313" key="5">
    <source>
        <dbReference type="EMBL" id="KGR85754.1"/>
    </source>
</evidence>